<comment type="caution">
    <text evidence="2">The sequence shown here is derived from an EMBL/GenBank/DDBJ whole genome shotgun (WGS) entry which is preliminary data.</text>
</comment>
<organism evidence="2 3">
    <name type="scientific">Mycobacterium simiae</name>
    <name type="common">Mycobacterium habana</name>
    <dbReference type="NCBI Taxonomy" id="1784"/>
    <lineage>
        <taxon>Bacteria</taxon>
        <taxon>Bacillati</taxon>
        <taxon>Actinomycetota</taxon>
        <taxon>Actinomycetes</taxon>
        <taxon>Mycobacteriales</taxon>
        <taxon>Mycobacteriaceae</taxon>
        <taxon>Mycobacterium</taxon>
        <taxon>Mycobacterium simiae complex</taxon>
    </lineage>
</organism>
<dbReference type="Gene3D" id="3.40.50.1820">
    <property type="entry name" value="alpha/beta hydrolase"/>
    <property type="match status" value="1"/>
</dbReference>
<evidence type="ECO:0000259" key="1">
    <source>
        <dbReference type="Pfam" id="PF12697"/>
    </source>
</evidence>
<dbReference type="OrthoDB" id="9773549at2"/>
<evidence type="ECO:0000313" key="3">
    <source>
        <dbReference type="Proteomes" id="UP000324701"/>
    </source>
</evidence>
<keyword evidence="3" id="KW-1185">Reference proteome</keyword>
<gene>
    <name evidence="2" type="ORF">F0Q45_10950</name>
</gene>
<dbReference type="Pfam" id="PF12697">
    <property type="entry name" value="Abhydrolase_6"/>
    <property type="match status" value="1"/>
</dbReference>
<sequence>MLEVIDKGSCSEEHPAPLLFVHGAWHAAWCWDEHFLDYFADKCYRALAVSLRGHGNSPAPKRMQTCSVADFVNDVDSVANSLPTRPVVVGHSMGGFVVQKYLETHDAPAGVLVASMPTRGAGGFMLRGMKRHPWHAIRLAITARSLHGYNTPKLAREYFYSPHTPESDVVRYAARLEEEFVGRSTRDMALLDLPKPERVTAPLLVLGAECDGCFTQEEVRATARAYRTEAEIFPNMGHNMMIEPGWEAVAQRIHTWLETLAPHDSPVNRSKSPTSRYIMG</sequence>
<dbReference type="EMBL" id="VTZN01000053">
    <property type="protein sequence ID" value="KAA1250193.1"/>
    <property type="molecule type" value="Genomic_DNA"/>
</dbReference>
<proteinExistence type="predicted"/>
<dbReference type="RefSeq" id="WP_149653976.1">
    <property type="nucleotide sequence ID" value="NZ_VTZN01000053.1"/>
</dbReference>
<dbReference type="InterPro" id="IPR029058">
    <property type="entry name" value="AB_hydrolase_fold"/>
</dbReference>
<accession>A0A5B1BS76</accession>
<feature type="domain" description="AB hydrolase-1" evidence="1">
    <location>
        <begin position="18"/>
        <end position="251"/>
    </location>
</feature>
<dbReference type="PANTHER" id="PTHR43194">
    <property type="entry name" value="HYDROLASE ALPHA/BETA FOLD FAMILY"/>
    <property type="match status" value="1"/>
</dbReference>
<dbReference type="InterPro" id="IPR000073">
    <property type="entry name" value="AB_hydrolase_1"/>
</dbReference>
<dbReference type="SUPFAM" id="SSF53474">
    <property type="entry name" value="alpha/beta-Hydrolases"/>
    <property type="match status" value="1"/>
</dbReference>
<keyword evidence="2" id="KW-0378">Hydrolase</keyword>
<dbReference type="GO" id="GO:0016787">
    <property type="term" value="F:hydrolase activity"/>
    <property type="evidence" value="ECO:0007669"/>
    <property type="project" value="UniProtKB-KW"/>
</dbReference>
<evidence type="ECO:0000313" key="2">
    <source>
        <dbReference type="EMBL" id="KAA1250193.1"/>
    </source>
</evidence>
<dbReference type="AlphaFoldDB" id="A0A5B1BS76"/>
<reference evidence="2 3" key="1">
    <citation type="submission" date="2019-09" db="EMBL/GenBank/DDBJ databases">
        <title>Report of infection by Mycobacterium simiae a patient suffering from pulmonary tuberculosis.</title>
        <authorList>
            <person name="Mohanty P.S."/>
            <person name="Bansal A.K."/>
            <person name="Singh H."/>
            <person name="Sharma S."/>
            <person name="Patil S.A."/>
            <person name="Upadhaya P."/>
            <person name="Singh P.K."/>
            <person name="Kumar D."/>
            <person name="Kumar S."/>
            <person name="Singh R.K."/>
            <person name="Chaudhary B."/>
        </authorList>
    </citation>
    <scope>NUCLEOTIDE SEQUENCE [LARGE SCALE GENOMIC DNA]</scope>
    <source>
        <strain evidence="2 3">JAL-560-SIM</strain>
    </source>
</reference>
<dbReference type="PANTHER" id="PTHR43194:SF2">
    <property type="entry name" value="PEROXISOMAL MEMBRANE PROTEIN LPX1"/>
    <property type="match status" value="1"/>
</dbReference>
<protein>
    <submittedName>
        <fullName evidence="2">Alpha/beta hydrolase</fullName>
    </submittedName>
</protein>
<dbReference type="InterPro" id="IPR050228">
    <property type="entry name" value="Carboxylesterase_BioH"/>
</dbReference>
<dbReference type="Proteomes" id="UP000324701">
    <property type="component" value="Unassembled WGS sequence"/>
</dbReference>
<name>A0A5B1BS76_MYCSI</name>